<evidence type="ECO:0000313" key="1">
    <source>
        <dbReference type="EMBL" id="QTA89601.1"/>
    </source>
</evidence>
<dbReference type="Pfam" id="PF07892">
    <property type="entry name" value="DUF1667"/>
    <property type="match status" value="1"/>
</dbReference>
<protein>
    <submittedName>
        <fullName evidence="1">DUF1667</fullName>
    </submittedName>
</protein>
<keyword evidence="2" id="KW-1185">Reference proteome</keyword>
<dbReference type="AlphaFoldDB" id="A0A975BQ52"/>
<dbReference type="InterPro" id="IPR036593">
    <property type="entry name" value="CPE0013-like_sf"/>
</dbReference>
<dbReference type="Gene3D" id="3.10.530.10">
    <property type="entry name" value="CPE0013-like"/>
    <property type="match status" value="1"/>
</dbReference>
<dbReference type="PANTHER" id="PTHR39450">
    <property type="entry name" value="MOLYBDOPTERIN OXIDOREDUCTASE, 4FE-4S CLUSTER-BINDING SUBUNIT"/>
    <property type="match status" value="1"/>
</dbReference>
<accession>A0A975BQ52</accession>
<dbReference type="SUPFAM" id="SSF160148">
    <property type="entry name" value="CPE0013-like"/>
    <property type="match status" value="1"/>
</dbReference>
<gene>
    <name evidence="1" type="ORF">dnm_056570</name>
</gene>
<dbReference type="PANTHER" id="PTHR39450:SF1">
    <property type="entry name" value="DUF1667 DOMAIN-CONTAINING PROTEIN"/>
    <property type="match status" value="1"/>
</dbReference>
<dbReference type="EMBL" id="CP061800">
    <property type="protein sequence ID" value="QTA89601.1"/>
    <property type="molecule type" value="Genomic_DNA"/>
</dbReference>
<name>A0A975BQ52_9BACT</name>
<reference evidence="1" key="1">
    <citation type="journal article" date="2021" name="Microb. Physiol.">
        <title>Proteogenomic Insights into the Physiology of Marine, Sulfate-Reducing, Filamentous Desulfonema limicola and Desulfonema magnum.</title>
        <authorList>
            <person name="Schnaars V."/>
            <person name="Wohlbrand L."/>
            <person name="Scheve S."/>
            <person name="Hinrichs C."/>
            <person name="Reinhardt R."/>
            <person name="Rabus R."/>
        </authorList>
    </citation>
    <scope>NUCLEOTIDE SEQUENCE</scope>
    <source>
        <strain evidence="1">4be13</strain>
    </source>
</reference>
<evidence type="ECO:0000313" key="2">
    <source>
        <dbReference type="Proteomes" id="UP000663722"/>
    </source>
</evidence>
<proteinExistence type="predicted"/>
<dbReference type="Proteomes" id="UP000663722">
    <property type="component" value="Chromosome"/>
</dbReference>
<sequence>MKKELTCIVCPNGCQLEATLENGGPEIQVTEITGNQCEKGLTWAEQELTNPVRTIISSVLVDGGDLPLVSVRTDAPVPLGAIFDVMKDIKASKTKAPVAIGDILIKSPAGTSCNIIATKNIAPAP</sequence>
<dbReference type="RefSeq" id="WP_207678148.1">
    <property type="nucleotide sequence ID" value="NZ_CP061800.1"/>
</dbReference>
<organism evidence="1 2">
    <name type="scientific">Desulfonema magnum</name>
    <dbReference type="NCBI Taxonomy" id="45655"/>
    <lineage>
        <taxon>Bacteria</taxon>
        <taxon>Pseudomonadati</taxon>
        <taxon>Thermodesulfobacteriota</taxon>
        <taxon>Desulfobacteria</taxon>
        <taxon>Desulfobacterales</taxon>
        <taxon>Desulfococcaceae</taxon>
        <taxon>Desulfonema</taxon>
    </lineage>
</organism>
<dbReference type="KEGG" id="dmm:dnm_056570"/>
<dbReference type="InterPro" id="IPR012460">
    <property type="entry name" value="DUF1667"/>
</dbReference>